<proteinExistence type="predicted"/>
<organism evidence="1">
    <name type="scientific">Anguilla anguilla</name>
    <name type="common">European freshwater eel</name>
    <name type="synonym">Muraena anguilla</name>
    <dbReference type="NCBI Taxonomy" id="7936"/>
    <lineage>
        <taxon>Eukaryota</taxon>
        <taxon>Metazoa</taxon>
        <taxon>Chordata</taxon>
        <taxon>Craniata</taxon>
        <taxon>Vertebrata</taxon>
        <taxon>Euteleostomi</taxon>
        <taxon>Actinopterygii</taxon>
        <taxon>Neopterygii</taxon>
        <taxon>Teleostei</taxon>
        <taxon>Anguilliformes</taxon>
        <taxon>Anguillidae</taxon>
        <taxon>Anguilla</taxon>
    </lineage>
</organism>
<evidence type="ECO:0000313" key="1">
    <source>
        <dbReference type="EMBL" id="JAH27303.1"/>
    </source>
</evidence>
<reference evidence="1" key="1">
    <citation type="submission" date="2014-11" db="EMBL/GenBank/DDBJ databases">
        <authorList>
            <person name="Amaro Gonzalez C."/>
        </authorList>
    </citation>
    <scope>NUCLEOTIDE SEQUENCE</scope>
</reference>
<dbReference type="EMBL" id="GBXM01081274">
    <property type="protein sequence ID" value="JAH27303.1"/>
    <property type="molecule type" value="Transcribed_RNA"/>
</dbReference>
<protein>
    <submittedName>
        <fullName evidence="1">Uncharacterized protein</fullName>
    </submittedName>
</protein>
<accession>A0A0E9RG36</accession>
<name>A0A0E9RG36_ANGAN</name>
<reference evidence="1" key="2">
    <citation type="journal article" date="2015" name="Fish Shellfish Immunol.">
        <title>Early steps in the European eel (Anguilla anguilla)-Vibrio vulnificus interaction in the gills: Role of the RtxA13 toxin.</title>
        <authorList>
            <person name="Callol A."/>
            <person name="Pajuelo D."/>
            <person name="Ebbesson L."/>
            <person name="Teles M."/>
            <person name="MacKenzie S."/>
            <person name="Amaro C."/>
        </authorList>
    </citation>
    <scope>NUCLEOTIDE SEQUENCE</scope>
</reference>
<dbReference type="AlphaFoldDB" id="A0A0E9RG36"/>
<sequence>MKSRQATVLLIPVRAVQPLC</sequence>